<evidence type="ECO:0000256" key="3">
    <source>
        <dbReference type="ARBA" id="ARBA00022692"/>
    </source>
</evidence>
<dbReference type="Proteomes" id="UP000316425">
    <property type="component" value="Unassembled WGS sequence"/>
</dbReference>
<dbReference type="Pfam" id="PF04286">
    <property type="entry name" value="DUF445"/>
    <property type="match status" value="1"/>
</dbReference>
<reference evidence="7 8" key="1">
    <citation type="submission" date="2019-07" db="EMBL/GenBank/DDBJ databases">
        <title>Allobacillus sp. nov. SKP isolated from shrimp paste of Euphausiacea.</title>
        <authorList>
            <person name="Kanchanasin P."/>
            <person name="Tanasupawat S."/>
            <person name="Shi W."/>
            <person name="Wu L."/>
            <person name="Ma J."/>
        </authorList>
    </citation>
    <scope>NUCLEOTIDE SEQUENCE [LARGE SCALE GENOMIC DNA]</scope>
    <source>
        <strain evidence="7 8">SKP4-8</strain>
    </source>
</reference>
<dbReference type="RefSeq" id="WP_144088313.1">
    <property type="nucleotide sequence ID" value="NZ_VMHE01000006.1"/>
</dbReference>
<comment type="subcellular location">
    <subcellularLocation>
        <location evidence="1">Endomembrane system</location>
    </subcellularLocation>
</comment>
<evidence type="ECO:0000256" key="2">
    <source>
        <dbReference type="ARBA" id="ARBA00008053"/>
    </source>
</evidence>
<sequence length="378" mass="43751">MNFLILSLIMIFIGALIGGVTNLLAIRMLFRPYTAKYLGKWKVPFTPGLIPKRQDELANQLGRLVTNYLVTTASIQSKLREPIYQEQLEKFLRRNWQEMNEQKLTLHQLINKTGFSLTEDQIAESLKQSLGKRLTTLYQKNRHNQVKEYISEAVDEQALQLIPQIRMHLLRNVEQYIQSIEGKHQLSQFADRFLREKGFLGRMVVQYLGEKRISEKLLPSILQVLQSGELEETVDRLLTKEWQQIKQYDLQTIQEKIFPHFDEKQVAQKIVEAIDVNKQINRPLSDILDPYGERIEKAVIPQIAKQTIDSLATRLPRMMKHLNLAGLVENEVKNFEIQKLEGMLIEITKRELKMITYLGALLGGAIGFFQAILVSIIG</sequence>
<feature type="transmembrane region" description="Helical" evidence="6">
    <location>
        <begin position="355"/>
        <end position="377"/>
    </location>
</feature>
<evidence type="ECO:0000256" key="1">
    <source>
        <dbReference type="ARBA" id="ARBA00004308"/>
    </source>
</evidence>
<gene>
    <name evidence="7" type="ORF">FPQ13_05450</name>
</gene>
<keyword evidence="4 6" id="KW-1133">Transmembrane helix</keyword>
<evidence type="ECO:0000256" key="5">
    <source>
        <dbReference type="ARBA" id="ARBA00023136"/>
    </source>
</evidence>
<keyword evidence="5 6" id="KW-0472">Membrane</keyword>
<dbReference type="OrthoDB" id="9787430at2"/>
<dbReference type="PANTHER" id="PTHR35791">
    <property type="entry name" value="UPF0754 MEMBRANE PROTEIN YHEB"/>
    <property type="match status" value="1"/>
</dbReference>
<keyword evidence="8" id="KW-1185">Reference proteome</keyword>
<evidence type="ECO:0000313" key="8">
    <source>
        <dbReference type="Proteomes" id="UP000316425"/>
    </source>
</evidence>
<evidence type="ECO:0000313" key="7">
    <source>
        <dbReference type="EMBL" id="TSJ66011.1"/>
    </source>
</evidence>
<keyword evidence="3 6" id="KW-0812">Transmembrane</keyword>
<dbReference type="PANTHER" id="PTHR35791:SF1">
    <property type="entry name" value="UPF0754 MEMBRANE PROTEIN YHEB"/>
    <property type="match status" value="1"/>
</dbReference>
<feature type="transmembrane region" description="Helical" evidence="6">
    <location>
        <begin position="6"/>
        <end position="30"/>
    </location>
</feature>
<accession>A0A556PNP9</accession>
<dbReference type="EMBL" id="VMHE01000006">
    <property type="protein sequence ID" value="TSJ66011.1"/>
    <property type="molecule type" value="Genomic_DNA"/>
</dbReference>
<comment type="similarity">
    <text evidence="2">Belongs to the UPF0754 family.</text>
</comment>
<protein>
    <submittedName>
        <fullName evidence="7">DUF445 family protein</fullName>
    </submittedName>
</protein>
<evidence type="ECO:0000256" key="4">
    <source>
        <dbReference type="ARBA" id="ARBA00022989"/>
    </source>
</evidence>
<proteinExistence type="inferred from homology"/>
<name>A0A556PNP9_9BACI</name>
<evidence type="ECO:0000256" key="6">
    <source>
        <dbReference type="SAM" id="Phobius"/>
    </source>
</evidence>
<organism evidence="7 8">
    <name type="scientific">Allobacillus salarius</name>
    <dbReference type="NCBI Taxonomy" id="1955272"/>
    <lineage>
        <taxon>Bacteria</taxon>
        <taxon>Bacillati</taxon>
        <taxon>Bacillota</taxon>
        <taxon>Bacilli</taxon>
        <taxon>Bacillales</taxon>
        <taxon>Bacillaceae</taxon>
        <taxon>Allobacillus</taxon>
    </lineage>
</organism>
<dbReference type="GO" id="GO:0012505">
    <property type="term" value="C:endomembrane system"/>
    <property type="evidence" value="ECO:0007669"/>
    <property type="project" value="UniProtKB-SubCell"/>
</dbReference>
<dbReference type="InterPro" id="IPR007383">
    <property type="entry name" value="DUF445"/>
</dbReference>
<dbReference type="AlphaFoldDB" id="A0A556PNP9"/>
<comment type="caution">
    <text evidence="7">The sequence shown here is derived from an EMBL/GenBank/DDBJ whole genome shotgun (WGS) entry which is preliminary data.</text>
</comment>